<organism evidence="2 3">
    <name type="scientific">Actinoplanes philippinensis</name>
    <dbReference type="NCBI Taxonomy" id="35752"/>
    <lineage>
        <taxon>Bacteria</taxon>
        <taxon>Bacillati</taxon>
        <taxon>Actinomycetota</taxon>
        <taxon>Actinomycetes</taxon>
        <taxon>Micromonosporales</taxon>
        <taxon>Micromonosporaceae</taxon>
        <taxon>Actinoplanes</taxon>
    </lineage>
</organism>
<feature type="transmembrane region" description="Helical" evidence="1">
    <location>
        <begin position="30"/>
        <end position="48"/>
    </location>
</feature>
<proteinExistence type="predicted"/>
<name>A0A1I1ZS85_9ACTN</name>
<accession>A0A1I1ZS85</accession>
<keyword evidence="1" id="KW-1133">Transmembrane helix</keyword>
<feature type="transmembrane region" description="Helical" evidence="1">
    <location>
        <begin position="60"/>
        <end position="79"/>
    </location>
</feature>
<dbReference type="Proteomes" id="UP000199645">
    <property type="component" value="Unassembled WGS sequence"/>
</dbReference>
<feature type="transmembrane region" description="Helical" evidence="1">
    <location>
        <begin position="166"/>
        <end position="184"/>
    </location>
</feature>
<evidence type="ECO:0000313" key="2">
    <source>
        <dbReference type="EMBL" id="SFE33330.1"/>
    </source>
</evidence>
<sequence>MIHQPPALEPVSGTVVGQVRITAATVPDSAAPGLVAVTAAALICIAAWTGRALTGEVGTALLALGILTPPALVAATAFAHHRRPIARDTATVWEFTVRLTGGERLPVTLRTDAPRGALRPRDHVRLIPARQPRRGVVKAVEILATPTGPILHRITALPTLPPVQRAGLLLAALLLAATAATLLTA</sequence>
<keyword evidence="3" id="KW-1185">Reference proteome</keyword>
<reference evidence="2 3" key="1">
    <citation type="submission" date="2016-10" db="EMBL/GenBank/DDBJ databases">
        <authorList>
            <person name="de Groot N.N."/>
        </authorList>
    </citation>
    <scope>NUCLEOTIDE SEQUENCE [LARGE SCALE GENOMIC DNA]</scope>
    <source>
        <strain evidence="2 3">DSM 43019</strain>
    </source>
</reference>
<keyword evidence="1" id="KW-0472">Membrane</keyword>
<evidence type="ECO:0000313" key="3">
    <source>
        <dbReference type="Proteomes" id="UP000199645"/>
    </source>
</evidence>
<dbReference type="EMBL" id="FONV01000001">
    <property type="protein sequence ID" value="SFE33330.1"/>
    <property type="molecule type" value="Genomic_DNA"/>
</dbReference>
<protein>
    <submittedName>
        <fullName evidence="2">Uncharacterized protein</fullName>
    </submittedName>
</protein>
<gene>
    <name evidence="2" type="ORF">SAMN05421541_101210</name>
</gene>
<dbReference type="RefSeq" id="WP_143133560.1">
    <property type="nucleotide sequence ID" value="NZ_BOMT01000013.1"/>
</dbReference>
<evidence type="ECO:0000256" key="1">
    <source>
        <dbReference type="SAM" id="Phobius"/>
    </source>
</evidence>
<dbReference type="OrthoDB" id="9843138at2"/>
<dbReference type="AlphaFoldDB" id="A0A1I1ZS85"/>
<keyword evidence="1" id="KW-0812">Transmembrane</keyword>